<organism evidence="7 8">
    <name type="scientific">Weizmannia acidilactici</name>
    <dbReference type="NCBI Taxonomy" id="2607726"/>
    <lineage>
        <taxon>Bacteria</taxon>
        <taxon>Bacillati</taxon>
        <taxon>Bacillota</taxon>
        <taxon>Bacilli</taxon>
        <taxon>Bacillales</taxon>
        <taxon>Bacillaceae</taxon>
        <taxon>Heyndrickxia</taxon>
    </lineage>
</organism>
<feature type="transmembrane region" description="Helical" evidence="6">
    <location>
        <begin position="74"/>
        <end position="92"/>
    </location>
</feature>
<proteinExistence type="predicted"/>
<dbReference type="GO" id="GO:0022857">
    <property type="term" value="F:transmembrane transporter activity"/>
    <property type="evidence" value="ECO:0007669"/>
    <property type="project" value="InterPro"/>
</dbReference>
<evidence type="ECO:0000256" key="2">
    <source>
        <dbReference type="ARBA" id="ARBA00022448"/>
    </source>
</evidence>
<name>A0A5J4JME1_9BACI</name>
<dbReference type="AlphaFoldDB" id="A0A5J4JME1"/>
<evidence type="ECO:0000256" key="5">
    <source>
        <dbReference type="ARBA" id="ARBA00023136"/>
    </source>
</evidence>
<evidence type="ECO:0000256" key="3">
    <source>
        <dbReference type="ARBA" id="ARBA00022692"/>
    </source>
</evidence>
<dbReference type="PANTHER" id="PTHR45649">
    <property type="entry name" value="AMINO-ACID PERMEASE BAT1"/>
    <property type="match status" value="1"/>
</dbReference>
<keyword evidence="3 6" id="KW-0812">Transmembrane</keyword>
<evidence type="ECO:0008006" key="9">
    <source>
        <dbReference type="Google" id="ProtNLM"/>
    </source>
</evidence>
<dbReference type="GO" id="GO:0016020">
    <property type="term" value="C:membrane"/>
    <property type="evidence" value="ECO:0007669"/>
    <property type="project" value="UniProtKB-SubCell"/>
</dbReference>
<feature type="transmembrane region" description="Helical" evidence="6">
    <location>
        <begin position="113"/>
        <end position="131"/>
    </location>
</feature>
<evidence type="ECO:0000256" key="6">
    <source>
        <dbReference type="SAM" id="Phobius"/>
    </source>
</evidence>
<dbReference type="Pfam" id="PF13520">
    <property type="entry name" value="AA_permease_2"/>
    <property type="match status" value="1"/>
</dbReference>
<feature type="transmembrane region" description="Helical" evidence="6">
    <location>
        <begin position="143"/>
        <end position="162"/>
    </location>
</feature>
<feature type="transmembrane region" description="Helical" evidence="6">
    <location>
        <begin position="45"/>
        <end position="68"/>
    </location>
</feature>
<dbReference type="EMBL" id="BKZQ01000053">
    <property type="protein sequence ID" value="GER71537.1"/>
    <property type="molecule type" value="Genomic_DNA"/>
</dbReference>
<protein>
    <recommendedName>
        <fullName evidence="9">Amino acid permease</fullName>
    </recommendedName>
</protein>
<evidence type="ECO:0000256" key="1">
    <source>
        <dbReference type="ARBA" id="ARBA00004141"/>
    </source>
</evidence>
<reference evidence="7 8" key="1">
    <citation type="submission" date="2019-09" db="EMBL/GenBank/DDBJ databases">
        <title>Draft genome sequence of Bacillus sp. JC-7.</title>
        <authorList>
            <person name="Tanaka N."/>
            <person name="Shiwa Y."/>
            <person name="Fujita N."/>
            <person name="Tanasupawat S."/>
        </authorList>
    </citation>
    <scope>NUCLEOTIDE SEQUENCE [LARGE SCALE GENOMIC DNA]</scope>
    <source>
        <strain evidence="7 8">JC-7</strain>
    </source>
</reference>
<dbReference type="Gene3D" id="1.20.1740.10">
    <property type="entry name" value="Amino acid/polyamine transporter I"/>
    <property type="match status" value="1"/>
</dbReference>
<dbReference type="PANTHER" id="PTHR45649:SF26">
    <property type="entry name" value="OS04G0435100 PROTEIN"/>
    <property type="match status" value="1"/>
</dbReference>
<gene>
    <name evidence="7" type="ORF">BpJC7_28400</name>
</gene>
<sequence length="202" mass="22406">MVTIAMWFCGLSSVTSISSMLYAFSRDNGLPFKNSKVSAKFRTPAYAILLSVFLAFLCALADNVYAVVTSLSVIGLYTSYGIPIFLKLRAQLRGYWTEADNGPWTLGNWSKPVSFISVLWIVFVTVLFNISSSDVAITKHFTLTYATGKVFACVAILLIIYYTHQARHTFKGPNLGAYRAVHERITAKKLPAEPEGEENVIL</sequence>
<keyword evidence="8" id="KW-1185">Reference proteome</keyword>
<dbReference type="InterPro" id="IPR002293">
    <property type="entry name" value="AA/rel_permease1"/>
</dbReference>
<feature type="transmembrane region" description="Helical" evidence="6">
    <location>
        <begin position="6"/>
        <end position="24"/>
    </location>
</feature>
<comment type="caution">
    <text evidence="7">The sequence shown here is derived from an EMBL/GenBank/DDBJ whole genome shotgun (WGS) entry which is preliminary data.</text>
</comment>
<evidence type="ECO:0000256" key="4">
    <source>
        <dbReference type="ARBA" id="ARBA00022989"/>
    </source>
</evidence>
<comment type="subcellular location">
    <subcellularLocation>
        <location evidence="1">Membrane</location>
        <topology evidence="1">Multi-pass membrane protein</topology>
    </subcellularLocation>
</comment>
<keyword evidence="5 6" id="KW-0472">Membrane</keyword>
<keyword evidence="2" id="KW-0813">Transport</keyword>
<accession>A0A5J4JME1</accession>
<evidence type="ECO:0000313" key="8">
    <source>
        <dbReference type="Proteomes" id="UP000391919"/>
    </source>
</evidence>
<keyword evidence="4 6" id="KW-1133">Transmembrane helix</keyword>
<dbReference type="Proteomes" id="UP000391919">
    <property type="component" value="Unassembled WGS sequence"/>
</dbReference>
<evidence type="ECO:0000313" key="7">
    <source>
        <dbReference type="EMBL" id="GER71537.1"/>
    </source>
</evidence>